<dbReference type="GO" id="GO:0008198">
    <property type="term" value="F:ferrous iron binding"/>
    <property type="evidence" value="ECO:0007669"/>
    <property type="project" value="TreeGrafter"/>
</dbReference>
<accession>A0A0F9RX27</accession>
<sequence>MTSQQANLENITPIVVVDIYNENDDTVADKTYCVMATIDPDLVEASPLSNADLAEQHDDIIPDITYCVLATLDGDTSEISPLIVAELSEQIDEAVSDNAYCVVTTIENDLVNIAPLVVIDIYDQIADALADKGYYIAPELLPETMTASLHQHVTLLTTDDYQTAGIGRQQAFQLNQQIRRDETRWLAEDNAIDNQYLDWMASLRIELNQRLFMGLFKYEAHYAHYPPGAFYQRHVDAFKGQSNRVLTTLLYLNPDWKTADGGELLIYHPETEEIIEQILPEYGKFVVFLSDQFPHQVLKANRDRYSISGWFHINS</sequence>
<keyword evidence="2" id="KW-0479">Metal-binding</keyword>
<dbReference type="PROSITE" id="PS51471">
    <property type="entry name" value="FE2OG_OXY"/>
    <property type="match status" value="1"/>
</dbReference>
<name>A0A0F9RX27_9ZZZZ</name>
<evidence type="ECO:0000256" key="3">
    <source>
        <dbReference type="ARBA" id="ARBA00022896"/>
    </source>
</evidence>
<evidence type="ECO:0000313" key="8">
    <source>
        <dbReference type="EMBL" id="KKN60980.1"/>
    </source>
</evidence>
<organism evidence="8">
    <name type="scientific">marine sediment metagenome</name>
    <dbReference type="NCBI Taxonomy" id="412755"/>
    <lineage>
        <taxon>unclassified sequences</taxon>
        <taxon>metagenomes</taxon>
        <taxon>ecological metagenomes</taxon>
    </lineage>
</organism>
<dbReference type="InterPro" id="IPR044862">
    <property type="entry name" value="Pro_4_hyd_alph_FE2OG_OXY"/>
</dbReference>
<dbReference type="SMART" id="SM00702">
    <property type="entry name" value="P4Hc"/>
    <property type="match status" value="1"/>
</dbReference>
<gene>
    <name evidence="8" type="ORF">LCGC14_0526700</name>
</gene>
<keyword evidence="6" id="KW-0408">Iron</keyword>
<evidence type="ECO:0000256" key="5">
    <source>
        <dbReference type="ARBA" id="ARBA00023002"/>
    </source>
</evidence>
<protein>
    <recommendedName>
        <fullName evidence="7">Fe2OG dioxygenase domain-containing protein</fullName>
    </recommendedName>
</protein>
<dbReference type="AlphaFoldDB" id="A0A0F9RX27"/>
<dbReference type="GO" id="GO:0031418">
    <property type="term" value="F:L-ascorbic acid binding"/>
    <property type="evidence" value="ECO:0007669"/>
    <property type="project" value="UniProtKB-KW"/>
</dbReference>
<comment type="caution">
    <text evidence="8">The sequence shown here is derived from an EMBL/GenBank/DDBJ whole genome shotgun (WGS) entry which is preliminary data.</text>
</comment>
<evidence type="ECO:0000256" key="1">
    <source>
        <dbReference type="ARBA" id="ARBA00001961"/>
    </source>
</evidence>
<dbReference type="Gene3D" id="2.60.120.620">
    <property type="entry name" value="q2cbj1_9rhob like domain"/>
    <property type="match status" value="1"/>
</dbReference>
<dbReference type="PANTHER" id="PTHR12907:SF26">
    <property type="entry name" value="HIF PROLYL HYDROXYLASE, ISOFORM C"/>
    <property type="match status" value="1"/>
</dbReference>
<dbReference type="GO" id="GO:0031543">
    <property type="term" value="F:peptidyl-proline dioxygenase activity"/>
    <property type="evidence" value="ECO:0007669"/>
    <property type="project" value="TreeGrafter"/>
</dbReference>
<dbReference type="InterPro" id="IPR005123">
    <property type="entry name" value="Oxoglu/Fe-dep_dioxygenase_dom"/>
</dbReference>
<keyword evidence="3" id="KW-0847">Vitamin C</keyword>
<keyword evidence="5" id="KW-0560">Oxidoreductase</keyword>
<evidence type="ECO:0000256" key="6">
    <source>
        <dbReference type="ARBA" id="ARBA00023004"/>
    </source>
</evidence>
<evidence type="ECO:0000256" key="2">
    <source>
        <dbReference type="ARBA" id="ARBA00022723"/>
    </source>
</evidence>
<dbReference type="InterPro" id="IPR006620">
    <property type="entry name" value="Pro_4_hyd_alph"/>
</dbReference>
<dbReference type="GO" id="GO:0071456">
    <property type="term" value="P:cellular response to hypoxia"/>
    <property type="evidence" value="ECO:0007669"/>
    <property type="project" value="TreeGrafter"/>
</dbReference>
<comment type="cofactor">
    <cofactor evidence="1">
        <name>L-ascorbate</name>
        <dbReference type="ChEBI" id="CHEBI:38290"/>
    </cofactor>
</comment>
<evidence type="ECO:0000259" key="7">
    <source>
        <dbReference type="PROSITE" id="PS51471"/>
    </source>
</evidence>
<proteinExistence type="predicted"/>
<dbReference type="Pfam" id="PF13640">
    <property type="entry name" value="2OG-FeII_Oxy_3"/>
    <property type="match status" value="1"/>
</dbReference>
<evidence type="ECO:0000256" key="4">
    <source>
        <dbReference type="ARBA" id="ARBA00022964"/>
    </source>
</evidence>
<keyword evidence="4" id="KW-0223">Dioxygenase</keyword>
<feature type="domain" description="Fe2OG dioxygenase" evidence="7">
    <location>
        <begin position="211"/>
        <end position="313"/>
    </location>
</feature>
<reference evidence="8" key="1">
    <citation type="journal article" date="2015" name="Nature">
        <title>Complex archaea that bridge the gap between prokaryotes and eukaryotes.</title>
        <authorList>
            <person name="Spang A."/>
            <person name="Saw J.H."/>
            <person name="Jorgensen S.L."/>
            <person name="Zaremba-Niedzwiedzka K."/>
            <person name="Martijn J."/>
            <person name="Lind A.E."/>
            <person name="van Eijk R."/>
            <person name="Schleper C."/>
            <person name="Guy L."/>
            <person name="Ettema T.J."/>
        </authorList>
    </citation>
    <scope>NUCLEOTIDE SEQUENCE</scope>
</reference>
<dbReference type="PANTHER" id="PTHR12907">
    <property type="entry name" value="EGL NINE HOMOLOG-RELATED"/>
    <property type="match status" value="1"/>
</dbReference>
<dbReference type="EMBL" id="LAZR01000676">
    <property type="protein sequence ID" value="KKN60980.1"/>
    <property type="molecule type" value="Genomic_DNA"/>
</dbReference>
<dbReference type="InterPro" id="IPR051559">
    <property type="entry name" value="HIF_prolyl_hydroxylases"/>
</dbReference>